<comment type="caution">
    <text evidence="3">The sequence shown here is derived from an EMBL/GenBank/DDBJ whole genome shotgun (WGS) entry which is preliminary data.</text>
</comment>
<evidence type="ECO:0000313" key="4">
    <source>
        <dbReference type="Proteomes" id="UP000614601"/>
    </source>
</evidence>
<protein>
    <submittedName>
        <fullName evidence="3">Uncharacterized protein</fullName>
    </submittedName>
</protein>
<feature type="region of interest" description="Disordered" evidence="2">
    <location>
        <begin position="26"/>
        <end position="56"/>
    </location>
</feature>
<evidence type="ECO:0000256" key="1">
    <source>
        <dbReference type="SAM" id="Coils"/>
    </source>
</evidence>
<dbReference type="AlphaFoldDB" id="A0A811LPA6"/>
<dbReference type="Proteomes" id="UP000614601">
    <property type="component" value="Unassembled WGS sequence"/>
</dbReference>
<organism evidence="3 4">
    <name type="scientific">Bursaphelenchus okinawaensis</name>
    <dbReference type="NCBI Taxonomy" id="465554"/>
    <lineage>
        <taxon>Eukaryota</taxon>
        <taxon>Metazoa</taxon>
        <taxon>Ecdysozoa</taxon>
        <taxon>Nematoda</taxon>
        <taxon>Chromadorea</taxon>
        <taxon>Rhabditida</taxon>
        <taxon>Tylenchina</taxon>
        <taxon>Tylenchomorpha</taxon>
        <taxon>Aphelenchoidea</taxon>
        <taxon>Aphelenchoididae</taxon>
        <taxon>Bursaphelenchus</taxon>
    </lineage>
</organism>
<dbReference type="OrthoDB" id="5874975at2759"/>
<reference evidence="3" key="1">
    <citation type="submission" date="2020-09" db="EMBL/GenBank/DDBJ databases">
        <authorList>
            <person name="Kikuchi T."/>
        </authorList>
    </citation>
    <scope>NUCLEOTIDE SEQUENCE</scope>
    <source>
        <strain evidence="3">SH1</strain>
    </source>
</reference>
<keyword evidence="4" id="KW-1185">Reference proteome</keyword>
<proteinExistence type="predicted"/>
<evidence type="ECO:0000313" key="3">
    <source>
        <dbReference type="EMBL" id="CAD5228692.1"/>
    </source>
</evidence>
<feature type="compositionally biased region" description="Basic and acidic residues" evidence="2">
    <location>
        <begin position="377"/>
        <end position="417"/>
    </location>
</feature>
<name>A0A811LPA6_9BILA</name>
<evidence type="ECO:0000256" key="2">
    <source>
        <dbReference type="SAM" id="MobiDB-lite"/>
    </source>
</evidence>
<feature type="coiled-coil region" evidence="1">
    <location>
        <begin position="123"/>
        <end position="150"/>
    </location>
</feature>
<feature type="compositionally biased region" description="Basic and acidic residues" evidence="2">
    <location>
        <begin position="464"/>
        <end position="474"/>
    </location>
</feature>
<gene>
    <name evidence="3" type="ORF">BOKJ2_LOCUS12805</name>
</gene>
<keyword evidence="1" id="KW-0175">Coiled coil</keyword>
<dbReference type="Proteomes" id="UP000783686">
    <property type="component" value="Unassembled WGS sequence"/>
</dbReference>
<dbReference type="EMBL" id="CAJFCW020000006">
    <property type="protein sequence ID" value="CAG9124868.1"/>
    <property type="molecule type" value="Genomic_DNA"/>
</dbReference>
<accession>A0A811LPA6</accession>
<sequence length="509" mass="58620">MTQHNIQYNFISTIYCREKLSNSPSPRLAATEDWDSSENGSKSGESSRFYDQSNLNNNDHLYKEEEELINIEDVEELKDSECYGNQESTEDEKWEQTFQTVKSVVQDPAYLRIHRRRQLDIAAKRRRQAVESEEERLQRLQREAEAKRKRRLNESPEKRQRRLALHAERMRKARRMNKEGGGAEPRGTVVRQYINNTYTTYTQPDPDEPNQVSYQPERVQLVSMPQHQQYHTQPVNQGYRGPNQQPTVITVPLPQQTMGNGPVTIHVTLPENLQGGQQQVLQLPQQILIPAQTGQPNQFVLANDQGYNNNQPMHVIRIQTQPQATQQPSHIIIQGQQGPVPSTSTAPRPMPTTSALPAPSTSTGPPVERVVPPRFKNLTDEQIARRRKANAERSRRRRAMETPEQRAERNRRTAERMRQRRAKIAEAKVPPPPPKIKTLSADRFEEIYRSVIGQTSEPKEEDEDKNHKLDHNIPDPKQNPGQGYHPYTTTQSVMNGHMIVNQQPELTHT</sequence>
<feature type="region of interest" description="Disordered" evidence="2">
    <location>
        <begin position="335"/>
        <end position="489"/>
    </location>
</feature>
<feature type="compositionally biased region" description="Polar residues" evidence="2">
    <location>
        <begin position="335"/>
        <end position="346"/>
    </location>
</feature>
<feature type="compositionally biased region" description="Low complexity" evidence="2">
    <location>
        <begin position="37"/>
        <end position="47"/>
    </location>
</feature>
<dbReference type="EMBL" id="CAJFDH010000006">
    <property type="protein sequence ID" value="CAD5228692.1"/>
    <property type="molecule type" value="Genomic_DNA"/>
</dbReference>
<feature type="compositionally biased region" description="Low complexity" evidence="2">
    <location>
        <begin position="351"/>
        <end position="366"/>
    </location>
</feature>